<dbReference type="Proteomes" id="UP001341840">
    <property type="component" value="Unassembled WGS sequence"/>
</dbReference>
<sequence>MRGHPRLCMGLHNLGWASTFSTHMLASTNIRGSWKTWTLSLPSTHMLAVLLICVALDWASKDGVTFSSSNAWRSVGHVWAWLDVILDRDLCELSTHMRGLPRLCVGLVKLLATK</sequence>
<organism evidence="1 2">
    <name type="scientific">Stylosanthes scabra</name>
    <dbReference type="NCBI Taxonomy" id="79078"/>
    <lineage>
        <taxon>Eukaryota</taxon>
        <taxon>Viridiplantae</taxon>
        <taxon>Streptophyta</taxon>
        <taxon>Embryophyta</taxon>
        <taxon>Tracheophyta</taxon>
        <taxon>Spermatophyta</taxon>
        <taxon>Magnoliopsida</taxon>
        <taxon>eudicotyledons</taxon>
        <taxon>Gunneridae</taxon>
        <taxon>Pentapetalae</taxon>
        <taxon>rosids</taxon>
        <taxon>fabids</taxon>
        <taxon>Fabales</taxon>
        <taxon>Fabaceae</taxon>
        <taxon>Papilionoideae</taxon>
        <taxon>50 kb inversion clade</taxon>
        <taxon>dalbergioids sensu lato</taxon>
        <taxon>Dalbergieae</taxon>
        <taxon>Pterocarpus clade</taxon>
        <taxon>Stylosanthes</taxon>
    </lineage>
</organism>
<accession>A0ABU6Y077</accession>
<evidence type="ECO:0000313" key="1">
    <source>
        <dbReference type="EMBL" id="MED6202754.1"/>
    </source>
</evidence>
<proteinExistence type="predicted"/>
<reference evidence="1 2" key="1">
    <citation type="journal article" date="2023" name="Plants (Basel)">
        <title>Bridging the Gap: Combining Genomics and Transcriptomics Approaches to Understand Stylosanthes scabra, an Orphan Legume from the Brazilian Caatinga.</title>
        <authorList>
            <person name="Ferreira-Neto J.R.C."/>
            <person name="da Silva M.D."/>
            <person name="Binneck E."/>
            <person name="de Melo N.F."/>
            <person name="da Silva R.H."/>
            <person name="de Melo A.L.T.M."/>
            <person name="Pandolfi V."/>
            <person name="Bustamante F.O."/>
            <person name="Brasileiro-Vidal A.C."/>
            <person name="Benko-Iseppon A.M."/>
        </authorList>
    </citation>
    <scope>NUCLEOTIDE SEQUENCE [LARGE SCALE GENOMIC DNA]</scope>
    <source>
        <tissue evidence="1">Leaves</tissue>
    </source>
</reference>
<protein>
    <submittedName>
        <fullName evidence="1">Uncharacterized protein</fullName>
    </submittedName>
</protein>
<feature type="non-terminal residue" evidence="1">
    <location>
        <position position="114"/>
    </location>
</feature>
<evidence type="ECO:0000313" key="2">
    <source>
        <dbReference type="Proteomes" id="UP001341840"/>
    </source>
</evidence>
<name>A0ABU6Y077_9FABA</name>
<comment type="caution">
    <text evidence="1">The sequence shown here is derived from an EMBL/GenBank/DDBJ whole genome shotgun (WGS) entry which is preliminary data.</text>
</comment>
<dbReference type="EMBL" id="JASCZI010216671">
    <property type="protein sequence ID" value="MED6202754.1"/>
    <property type="molecule type" value="Genomic_DNA"/>
</dbReference>
<keyword evidence="2" id="KW-1185">Reference proteome</keyword>
<gene>
    <name evidence="1" type="ORF">PIB30_108784</name>
</gene>